<dbReference type="PANTHER" id="PTHR33987">
    <property type="entry name" value="CALCINEURIN-LIKE METALLO-PHOSPHOESTERASE SUPERFAMILY PROTEIN"/>
    <property type="match status" value="1"/>
</dbReference>
<organism evidence="3 4">
    <name type="scientific">Sphagnum jensenii</name>
    <dbReference type="NCBI Taxonomy" id="128206"/>
    <lineage>
        <taxon>Eukaryota</taxon>
        <taxon>Viridiplantae</taxon>
        <taxon>Streptophyta</taxon>
        <taxon>Embryophyta</taxon>
        <taxon>Bryophyta</taxon>
        <taxon>Sphagnophytina</taxon>
        <taxon>Sphagnopsida</taxon>
        <taxon>Sphagnales</taxon>
        <taxon>Sphagnaceae</taxon>
        <taxon>Sphagnum</taxon>
    </lineage>
</organism>
<sequence>MCISSSVVVGNLGLIGEDKCRGMMAKESTPTITTTTTPHFCRRRLLLGFVVLGIFYGLIIVDAATTTTTTTTSVENNGKPISRISFGSCSNQTAPQPIWDAVLRFDPDLFIWLGDNIYADSKKPRKFTGKGRNSGLWKNTPRFFQVTAAEMEHQYQLMKNVSGYVKLREQTEVIGTWDDHDFGLNDAGKELEGKQTSQKLMLDFLDEPLDSPRRRQEGVYTSYTYGPAGKQIKVILLDTRYHRDPIGSDGTMLGDAQWQWFENELRNSSAQIHIIGSSIQVVANFSAMSQPFFSVESWNLFPKERMKLYDLLQETNVSGVMFISGDVHFCEIARYDCGLSYPLYDFTSSGITQGVEELAPPPLSYIFAFAAWITPNTLRVYNPRCRYHSCVYGKQNFGGLEINWDADPVAINVDIRDVHGVPVLGTSFTLNELQPGYQRVQPPQHGQVQRHCTLEIELPWHQRYLLAILFFGTLTANTLLAFSILCKVFHKVCGGLIYLVIGAISLIKRRSTQKPKPD</sequence>
<dbReference type="CDD" id="cd07389">
    <property type="entry name" value="MPP_PhoD"/>
    <property type="match status" value="1"/>
</dbReference>
<dbReference type="Pfam" id="PF09423">
    <property type="entry name" value="PhoD"/>
    <property type="match status" value="1"/>
</dbReference>
<evidence type="ECO:0000313" key="4">
    <source>
        <dbReference type="Proteomes" id="UP001497522"/>
    </source>
</evidence>
<proteinExistence type="predicted"/>
<feature type="transmembrane region" description="Helical" evidence="1">
    <location>
        <begin position="45"/>
        <end position="64"/>
    </location>
</feature>
<keyword evidence="1" id="KW-0472">Membrane</keyword>
<dbReference type="InterPro" id="IPR029052">
    <property type="entry name" value="Metallo-depent_PP-like"/>
</dbReference>
<evidence type="ECO:0000256" key="1">
    <source>
        <dbReference type="SAM" id="Phobius"/>
    </source>
</evidence>
<gene>
    <name evidence="3" type="ORF">CSSPJE1EN2_LOCUS9830</name>
</gene>
<feature type="transmembrane region" description="Helical" evidence="1">
    <location>
        <begin position="488"/>
        <end position="507"/>
    </location>
</feature>
<accession>A0ABP1AX30</accession>
<dbReference type="Proteomes" id="UP001497522">
    <property type="component" value="Chromosome 16"/>
</dbReference>
<evidence type="ECO:0000313" key="3">
    <source>
        <dbReference type="EMBL" id="CAK9866835.1"/>
    </source>
</evidence>
<keyword evidence="1" id="KW-1133">Transmembrane helix</keyword>
<dbReference type="SUPFAM" id="SSF56300">
    <property type="entry name" value="Metallo-dependent phosphatases"/>
    <property type="match status" value="1"/>
</dbReference>
<dbReference type="InterPro" id="IPR018946">
    <property type="entry name" value="PhoD-like_MPP"/>
</dbReference>
<dbReference type="InterPro" id="IPR038607">
    <property type="entry name" value="PhoD-like_sf"/>
</dbReference>
<reference evidence="3" key="1">
    <citation type="submission" date="2024-03" db="EMBL/GenBank/DDBJ databases">
        <authorList>
            <consortium name="ELIXIR-Norway"/>
            <consortium name="Elixir Norway"/>
        </authorList>
    </citation>
    <scope>NUCLEOTIDE SEQUENCE</scope>
</reference>
<name>A0ABP1AX30_9BRYO</name>
<keyword evidence="1" id="KW-0812">Transmembrane</keyword>
<feature type="domain" description="PhoD-like phosphatase metallophosphatase" evidence="2">
    <location>
        <begin position="88"/>
        <end position="343"/>
    </location>
</feature>
<protein>
    <recommendedName>
        <fullName evidence="2">PhoD-like phosphatase metallophosphatase domain-containing protein</fullName>
    </recommendedName>
</protein>
<keyword evidence="4" id="KW-1185">Reference proteome</keyword>
<dbReference type="EMBL" id="OZ023717">
    <property type="protein sequence ID" value="CAK9866835.1"/>
    <property type="molecule type" value="Genomic_DNA"/>
</dbReference>
<dbReference type="Gene3D" id="3.60.21.70">
    <property type="entry name" value="PhoD-like phosphatase"/>
    <property type="match status" value="1"/>
</dbReference>
<feature type="transmembrane region" description="Helical" evidence="1">
    <location>
        <begin position="464"/>
        <end position="482"/>
    </location>
</feature>
<evidence type="ECO:0000259" key="2">
    <source>
        <dbReference type="Pfam" id="PF09423"/>
    </source>
</evidence>
<dbReference type="PANTHER" id="PTHR33987:SF1">
    <property type="entry name" value="CALCINEURIN-LIKE METALLO-PHOSPHOESTERASE SUPERFAMILY PROTEIN"/>
    <property type="match status" value="1"/>
</dbReference>